<comment type="similarity">
    <text evidence="2 13">Belongs to the pyruvate kinase family.</text>
</comment>
<keyword evidence="6" id="KW-0547">Nucleotide-binding</keyword>
<dbReference type="Gene3D" id="3.20.20.60">
    <property type="entry name" value="Phosphoenolpyruvate-binding domains"/>
    <property type="match status" value="1"/>
</dbReference>
<evidence type="ECO:0000256" key="4">
    <source>
        <dbReference type="ARBA" id="ARBA00022679"/>
    </source>
</evidence>
<evidence type="ECO:0000259" key="14">
    <source>
        <dbReference type="Pfam" id="PF00224"/>
    </source>
</evidence>
<evidence type="ECO:0000256" key="13">
    <source>
        <dbReference type="RuleBase" id="RU000504"/>
    </source>
</evidence>
<dbReference type="InterPro" id="IPR011037">
    <property type="entry name" value="Pyrv_Knase-like_insert_dom_sf"/>
</dbReference>
<protein>
    <recommendedName>
        <fullName evidence="3 12">Pyruvate kinase</fullName>
        <ecNumber evidence="3 12">2.7.1.40</ecNumber>
    </recommendedName>
</protein>
<evidence type="ECO:0000259" key="15">
    <source>
        <dbReference type="Pfam" id="PF02887"/>
    </source>
</evidence>
<proteinExistence type="inferred from homology"/>
<dbReference type="InterPro" id="IPR015793">
    <property type="entry name" value="Pyrv_Knase_brl"/>
</dbReference>
<keyword evidence="9 13" id="KW-0460">Magnesium</keyword>
<dbReference type="GO" id="GO:0016301">
    <property type="term" value="F:kinase activity"/>
    <property type="evidence" value="ECO:0007669"/>
    <property type="project" value="UniProtKB-KW"/>
</dbReference>
<evidence type="ECO:0000256" key="3">
    <source>
        <dbReference type="ARBA" id="ARBA00012142"/>
    </source>
</evidence>
<keyword evidence="4 13" id="KW-0808">Transferase</keyword>
<dbReference type="UniPathway" id="UPA00109">
    <property type="reaction ID" value="UER00188"/>
</dbReference>
<dbReference type="KEGG" id="pis:Pisl_1106"/>
<keyword evidence="10 13" id="KW-0324">Glycolysis</keyword>
<dbReference type="GeneID" id="4616928"/>
<evidence type="ECO:0000256" key="1">
    <source>
        <dbReference type="ARBA" id="ARBA00004997"/>
    </source>
</evidence>
<dbReference type="PRINTS" id="PR01050">
    <property type="entry name" value="PYRUVTKNASE"/>
</dbReference>
<dbReference type="GO" id="GO:0004743">
    <property type="term" value="F:pyruvate kinase activity"/>
    <property type="evidence" value="ECO:0007669"/>
    <property type="project" value="UniProtKB-UniRule"/>
</dbReference>
<dbReference type="RefSeq" id="WP_011762852.1">
    <property type="nucleotide sequence ID" value="NC_008701.1"/>
</dbReference>
<dbReference type="EC" id="2.7.1.40" evidence="3 12"/>
<dbReference type="Pfam" id="PF00224">
    <property type="entry name" value="PK"/>
    <property type="match status" value="1"/>
</dbReference>
<feature type="domain" description="Pyruvate kinase C-terminal" evidence="15">
    <location>
        <begin position="350"/>
        <end position="423"/>
    </location>
</feature>
<sequence>MSLTKRVATLGPSTDRLAEEDFYKLLDLVDGVRINLAHASPGEVERRINAVRAYERERGRPLAVLVDLKGPSVRVGKTPPVAVEVGQHVVFKLGDRSDGSYIPVPTRALFQVVERGDTILMLDGKLKLRVVNAGVDFVEAVAESSGVVTSGKAVVVEGKDYDVSPPAEDDVEILDKISRLKDDIDYVSVSLAKNCKDVDAVRTLLNELGFESQIVVKIETRSAVRNLEELVYCGDYIVVARGDLGLHYGLDTLPIVQREIIYTSLSYGKPVAVATQLLDSMQNSPTPTRAEVNDVYTTASMGVDSLWLTNETANGSYPLAAALWLSKILEKVEYNIVKLPSPGDVRDRFAKGLVEMAHDIGAVILVYSMSGTLAKRIAKFRPLNVVHVGTPDVKTARILSLIWALQPAYIPANSYEDGLEKLIASRGSAPFVATYGIRGGVHLVKVMF</sequence>
<dbReference type="eggNOG" id="arCOG04120">
    <property type="taxonomic scope" value="Archaea"/>
</dbReference>
<dbReference type="HOGENOM" id="CLU_015439_1_1_2"/>
<evidence type="ECO:0000256" key="8">
    <source>
        <dbReference type="ARBA" id="ARBA00022840"/>
    </source>
</evidence>
<name>A1RTJ5_PYRIL</name>
<comment type="pathway">
    <text evidence="1 13">Carbohydrate degradation; glycolysis; pyruvate from D-glyceraldehyde 3-phosphate: step 5/5.</text>
</comment>
<keyword evidence="7 13" id="KW-0418">Kinase</keyword>
<evidence type="ECO:0000256" key="12">
    <source>
        <dbReference type="NCBIfam" id="TIGR01064"/>
    </source>
</evidence>
<dbReference type="GO" id="GO:0000287">
    <property type="term" value="F:magnesium ion binding"/>
    <property type="evidence" value="ECO:0007669"/>
    <property type="project" value="UniProtKB-UniRule"/>
</dbReference>
<dbReference type="SUPFAM" id="SSF51621">
    <property type="entry name" value="Phosphoenolpyruvate/pyruvate domain"/>
    <property type="match status" value="1"/>
</dbReference>
<reference evidence="16" key="1">
    <citation type="submission" date="2006-12" db="EMBL/GenBank/DDBJ databases">
        <title>Complete sequence of Pyrobaculum islandicum DSM 4184.</title>
        <authorList>
            <person name="Copeland A."/>
            <person name="Lucas S."/>
            <person name="Lapidus A."/>
            <person name="Barry K."/>
            <person name="Detter J.C."/>
            <person name="Glavina del Rio T."/>
            <person name="Dalin E."/>
            <person name="Tice H."/>
            <person name="Pitluck S."/>
            <person name="Meincke L."/>
            <person name="Brettin T."/>
            <person name="Bruce D."/>
            <person name="Han C."/>
            <person name="Tapia R."/>
            <person name="Gilna P."/>
            <person name="Schmutz J."/>
            <person name="Larimer F."/>
            <person name="Land M."/>
            <person name="Hauser L."/>
            <person name="Kyrpides N."/>
            <person name="Mikhailova N."/>
            <person name="Cozen A.E."/>
            <person name="Fitz-Gibbon S.T."/>
            <person name="House C.H."/>
            <person name="Saltikov C."/>
            <person name="Lowe T."/>
            <person name="Richardson P."/>
        </authorList>
    </citation>
    <scope>NUCLEOTIDE SEQUENCE [LARGE SCALE GENOMIC DNA]</scope>
    <source>
        <strain evidence="16">DSM 4184</strain>
    </source>
</reference>
<evidence type="ECO:0000256" key="10">
    <source>
        <dbReference type="ARBA" id="ARBA00023152"/>
    </source>
</evidence>
<dbReference type="InterPro" id="IPR015795">
    <property type="entry name" value="Pyrv_Knase_C"/>
</dbReference>
<evidence type="ECO:0000313" key="17">
    <source>
        <dbReference type="Proteomes" id="UP000002595"/>
    </source>
</evidence>
<dbReference type="InterPro" id="IPR036918">
    <property type="entry name" value="Pyrv_Knase_C_sf"/>
</dbReference>
<evidence type="ECO:0000256" key="6">
    <source>
        <dbReference type="ARBA" id="ARBA00022741"/>
    </source>
</evidence>
<feature type="domain" description="Pyruvate kinase barrel" evidence="14">
    <location>
        <begin position="4"/>
        <end position="321"/>
    </location>
</feature>
<dbReference type="Proteomes" id="UP000002595">
    <property type="component" value="Chromosome"/>
</dbReference>
<dbReference type="AlphaFoldDB" id="A1RTJ5"/>
<dbReference type="GO" id="GO:0030955">
    <property type="term" value="F:potassium ion binding"/>
    <property type="evidence" value="ECO:0007669"/>
    <property type="project" value="UniProtKB-UniRule"/>
</dbReference>
<dbReference type="InterPro" id="IPR015813">
    <property type="entry name" value="Pyrv/PenolPyrv_kinase-like_dom"/>
</dbReference>
<evidence type="ECO:0000256" key="9">
    <source>
        <dbReference type="ARBA" id="ARBA00022842"/>
    </source>
</evidence>
<dbReference type="GO" id="GO:0005524">
    <property type="term" value="F:ATP binding"/>
    <property type="evidence" value="ECO:0007669"/>
    <property type="project" value="UniProtKB-KW"/>
</dbReference>
<dbReference type="InterPro" id="IPR001697">
    <property type="entry name" value="Pyr_Knase"/>
</dbReference>
<organism evidence="16 17">
    <name type="scientific">Pyrobaculum islandicum (strain DSM 4184 / JCM 9189 / GEO3)</name>
    <dbReference type="NCBI Taxonomy" id="384616"/>
    <lineage>
        <taxon>Archaea</taxon>
        <taxon>Thermoproteota</taxon>
        <taxon>Thermoprotei</taxon>
        <taxon>Thermoproteales</taxon>
        <taxon>Thermoproteaceae</taxon>
        <taxon>Pyrobaculum</taxon>
    </lineage>
</organism>
<keyword evidence="17" id="KW-1185">Reference proteome</keyword>
<dbReference type="Gene3D" id="3.40.1380.20">
    <property type="entry name" value="Pyruvate kinase, C-terminal domain"/>
    <property type="match status" value="1"/>
</dbReference>
<gene>
    <name evidence="16" type="ordered locus">Pisl_1106</name>
</gene>
<dbReference type="InterPro" id="IPR040442">
    <property type="entry name" value="Pyrv_kinase-like_dom_sf"/>
</dbReference>
<evidence type="ECO:0000313" key="16">
    <source>
        <dbReference type="EMBL" id="ABL88277.1"/>
    </source>
</evidence>
<dbReference type="InterPro" id="IPR015806">
    <property type="entry name" value="Pyrv_Knase_insert_dom_sf"/>
</dbReference>
<keyword evidence="5" id="KW-0479">Metal-binding</keyword>
<evidence type="ECO:0000256" key="7">
    <source>
        <dbReference type="ARBA" id="ARBA00022777"/>
    </source>
</evidence>
<dbReference type="EMBL" id="CP000504">
    <property type="protein sequence ID" value="ABL88277.1"/>
    <property type="molecule type" value="Genomic_DNA"/>
</dbReference>
<dbReference type="Gene3D" id="2.40.33.10">
    <property type="entry name" value="PK beta-barrel domain-like"/>
    <property type="match status" value="1"/>
</dbReference>
<dbReference type="NCBIfam" id="TIGR01064">
    <property type="entry name" value="pyruv_kin"/>
    <property type="match status" value="1"/>
</dbReference>
<dbReference type="SUPFAM" id="SSF52935">
    <property type="entry name" value="PK C-terminal domain-like"/>
    <property type="match status" value="1"/>
</dbReference>
<keyword evidence="11 16" id="KW-0670">Pyruvate</keyword>
<dbReference type="PANTHER" id="PTHR11817">
    <property type="entry name" value="PYRUVATE KINASE"/>
    <property type="match status" value="1"/>
</dbReference>
<dbReference type="Pfam" id="PF02887">
    <property type="entry name" value="PK_C"/>
    <property type="match status" value="1"/>
</dbReference>
<dbReference type="SUPFAM" id="SSF50800">
    <property type="entry name" value="PK beta-barrel domain-like"/>
    <property type="match status" value="1"/>
</dbReference>
<keyword evidence="8" id="KW-0067">ATP-binding</keyword>
<dbReference type="OrthoDB" id="56298at2157"/>
<evidence type="ECO:0000256" key="5">
    <source>
        <dbReference type="ARBA" id="ARBA00022723"/>
    </source>
</evidence>
<evidence type="ECO:0000256" key="11">
    <source>
        <dbReference type="ARBA" id="ARBA00023317"/>
    </source>
</evidence>
<accession>A1RTJ5</accession>
<dbReference type="STRING" id="384616.Pisl_1106"/>
<comment type="catalytic activity">
    <reaction evidence="13">
        <text>pyruvate + ATP = phosphoenolpyruvate + ADP + H(+)</text>
        <dbReference type="Rhea" id="RHEA:18157"/>
        <dbReference type="ChEBI" id="CHEBI:15361"/>
        <dbReference type="ChEBI" id="CHEBI:15378"/>
        <dbReference type="ChEBI" id="CHEBI:30616"/>
        <dbReference type="ChEBI" id="CHEBI:58702"/>
        <dbReference type="ChEBI" id="CHEBI:456216"/>
        <dbReference type="EC" id="2.7.1.40"/>
    </reaction>
</comment>
<evidence type="ECO:0000256" key="2">
    <source>
        <dbReference type="ARBA" id="ARBA00008663"/>
    </source>
</evidence>